<keyword evidence="13" id="KW-1185">Reference proteome</keyword>
<organism evidence="12 13">
    <name type="scientific">Geoanaerobacter pelophilus</name>
    <dbReference type="NCBI Taxonomy" id="60036"/>
    <lineage>
        <taxon>Bacteria</taxon>
        <taxon>Pseudomonadati</taxon>
        <taxon>Thermodesulfobacteriota</taxon>
        <taxon>Desulfuromonadia</taxon>
        <taxon>Geobacterales</taxon>
        <taxon>Geobacteraceae</taxon>
        <taxon>Geoanaerobacter</taxon>
    </lineage>
</organism>
<evidence type="ECO:0000256" key="6">
    <source>
        <dbReference type="ARBA" id="ARBA00023125"/>
    </source>
</evidence>
<dbReference type="GO" id="GO:0005829">
    <property type="term" value="C:cytosol"/>
    <property type="evidence" value="ECO:0007669"/>
    <property type="project" value="TreeGrafter"/>
</dbReference>
<dbReference type="InterPro" id="IPR001867">
    <property type="entry name" value="OmpR/PhoB-type_DNA-bd"/>
</dbReference>
<keyword evidence="6 9" id="KW-0238">DNA-binding</keyword>
<feature type="domain" description="OmpR/PhoB-type" evidence="11">
    <location>
        <begin position="134"/>
        <end position="233"/>
    </location>
</feature>
<evidence type="ECO:0000313" key="12">
    <source>
        <dbReference type="EMBL" id="MBT0665944.1"/>
    </source>
</evidence>
<comment type="caution">
    <text evidence="12">The sequence shown here is derived from an EMBL/GenBank/DDBJ whole genome shotgun (WGS) entry which is preliminary data.</text>
</comment>
<dbReference type="InterPro" id="IPR011006">
    <property type="entry name" value="CheY-like_superfamily"/>
</dbReference>
<dbReference type="InterPro" id="IPR036388">
    <property type="entry name" value="WH-like_DNA-bd_sf"/>
</dbReference>
<dbReference type="PANTHER" id="PTHR48111:SF50">
    <property type="entry name" value="KDP OPERON TRANSCRIPTIONAL REGULATORY PROTEIN KDPE"/>
    <property type="match status" value="1"/>
</dbReference>
<accession>A0AAW4L433</accession>
<evidence type="ECO:0000256" key="3">
    <source>
        <dbReference type="ARBA" id="ARBA00022553"/>
    </source>
</evidence>
<keyword evidence="3 8" id="KW-0597">Phosphoprotein</keyword>
<proteinExistence type="predicted"/>
<dbReference type="GO" id="GO:0000156">
    <property type="term" value="F:phosphorelay response regulator activity"/>
    <property type="evidence" value="ECO:0007669"/>
    <property type="project" value="TreeGrafter"/>
</dbReference>
<dbReference type="AlphaFoldDB" id="A0AAW4L433"/>
<dbReference type="Gene3D" id="3.40.50.2300">
    <property type="match status" value="1"/>
</dbReference>
<evidence type="ECO:0000256" key="8">
    <source>
        <dbReference type="PROSITE-ProRule" id="PRU00169"/>
    </source>
</evidence>
<name>A0AAW4L433_9BACT</name>
<feature type="modified residue" description="4-aspartylphosphate" evidence="8">
    <location>
        <position position="61"/>
    </location>
</feature>
<feature type="DNA-binding region" description="OmpR/PhoB-type" evidence="9">
    <location>
        <begin position="134"/>
        <end position="233"/>
    </location>
</feature>
<dbReference type="PROSITE" id="PS50110">
    <property type="entry name" value="RESPONSE_REGULATORY"/>
    <property type="match status" value="1"/>
</dbReference>
<dbReference type="GO" id="GO:0042802">
    <property type="term" value="F:identical protein binding"/>
    <property type="evidence" value="ECO:0007669"/>
    <property type="project" value="UniProtKB-ARBA"/>
</dbReference>
<protein>
    <submittedName>
        <fullName evidence="12">Response regulator</fullName>
    </submittedName>
</protein>
<evidence type="ECO:0000259" key="10">
    <source>
        <dbReference type="PROSITE" id="PS50110"/>
    </source>
</evidence>
<dbReference type="Gene3D" id="6.10.250.690">
    <property type="match status" value="1"/>
</dbReference>
<dbReference type="InterPro" id="IPR039420">
    <property type="entry name" value="WalR-like"/>
</dbReference>
<dbReference type="SMART" id="SM00862">
    <property type="entry name" value="Trans_reg_C"/>
    <property type="match status" value="1"/>
</dbReference>
<dbReference type="PANTHER" id="PTHR48111">
    <property type="entry name" value="REGULATOR OF RPOS"/>
    <property type="match status" value="1"/>
</dbReference>
<dbReference type="Gene3D" id="1.10.10.10">
    <property type="entry name" value="Winged helix-like DNA-binding domain superfamily/Winged helix DNA-binding domain"/>
    <property type="match status" value="1"/>
</dbReference>
<evidence type="ECO:0000256" key="5">
    <source>
        <dbReference type="ARBA" id="ARBA00023015"/>
    </source>
</evidence>
<evidence type="ECO:0000256" key="4">
    <source>
        <dbReference type="ARBA" id="ARBA00023012"/>
    </source>
</evidence>
<gene>
    <name evidence="12" type="ORF">KI809_16660</name>
</gene>
<dbReference type="SMART" id="SM00448">
    <property type="entry name" value="REC"/>
    <property type="match status" value="1"/>
</dbReference>
<feature type="domain" description="Response regulatory" evidence="10">
    <location>
        <begin position="12"/>
        <end position="125"/>
    </location>
</feature>
<dbReference type="RefSeq" id="WP_214172708.1">
    <property type="nucleotide sequence ID" value="NZ_JAHCVJ010000007.1"/>
</dbReference>
<dbReference type="CDD" id="cd00383">
    <property type="entry name" value="trans_reg_C"/>
    <property type="match status" value="1"/>
</dbReference>
<evidence type="ECO:0000256" key="9">
    <source>
        <dbReference type="PROSITE-ProRule" id="PRU01091"/>
    </source>
</evidence>
<evidence type="ECO:0000259" key="11">
    <source>
        <dbReference type="PROSITE" id="PS51755"/>
    </source>
</evidence>
<dbReference type="GO" id="GO:0045893">
    <property type="term" value="P:positive regulation of DNA-templated transcription"/>
    <property type="evidence" value="ECO:0007669"/>
    <property type="project" value="UniProtKB-ARBA"/>
</dbReference>
<comment type="subcellular location">
    <subcellularLocation>
        <location evidence="1">Cytoplasm</location>
    </subcellularLocation>
</comment>
<evidence type="ECO:0000313" key="13">
    <source>
        <dbReference type="Proteomes" id="UP000811899"/>
    </source>
</evidence>
<sequence>MIAEQNGSNQPRVLVVDDEIAIRRFLHTILTAEGFTLHEAETGHAGLAAAAAFRPDLILLDLGLPDLDGIEVVKRIREWSPVPIIVLSVRDREDDKVTALDLGADDYLTKPFGTSELLARIRAAIRRSIQQAPDPVFVSGDLQVDLNLRRVSAQGREVQLTPTEYDLLRLLVTHAGKVLTHNQLLKQIWGAAYGEQPHVLRVTISNLRRKIETDASQPRHIITEPGVGYRLRCTN</sequence>
<dbReference type="GO" id="GO:0032993">
    <property type="term" value="C:protein-DNA complex"/>
    <property type="evidence" value="ECO:0007669"/>
    <property type="project" value="TreeGrafter"/>
</dbReference>
<evidence type="ECO:0000256" key="7">
    <source>
        <dbReference type="ARBA" id="ARBA00023163"/>
    </source>
</evidence>
<dbReference type="EMBL" id="JAHCVJ010000007">
    <property type="protein sequence ID" value="MBT0665944.1"/>
    <property type="molecule type" value="Genomic_DNA"/>
</dbReference>
<dbReference type="Pfam" id="PF00486">
    <property type="entry name" value="Trans_reg_C"/>
    <property type="match status" value="1"/>
</dbReference>
<dbReference type="SUPFAM" id="SSF52172">
    <property type="entry name" value="CheY-like"/>
    <property type="match status" value="1"/>
</dbReference>
<evidence type="ECO:0000256" key="2">
    <source>
        <dbReference type="ARBA" id="ARBA00022490"/>
    </source>
</evidence>
<reference evidence="12 13" key="1">
    <citation type="submission" date="2021-05" db="EMBL/GenBank/DDBJ databases">
        <title>The draft genome of Geobacter pelophilus DSM 12255.</title>
        <authorList>
            <person name="Xu Z."/>
            <person name="Masuda Y."/>
            <person name="Itoh H."/>
            <person name="Senoo K."/>
        </authorList>
    </citation>
    <scope>NUCLEOTIDE SEQUENCE [LARGE SCALE GENOMIC DNA]</scope>
    <source>
        <strain evidence="12 13">DSM 12255</strain>
    </source>
</reference>
<keyword evidence="2" id="KW-0963">Cytoplasm</keyword>
<dbReference type="FunFam" id="3.40.50.2300:FF:000021">
    <property type="entry name" value="Two-component system response regulator KdpE"/>
    <property type="match status" value="1"/>
</dbReference>
<dbReference type="FunFam" id="1.10.10.10:FF:000210">
    <property type="entry name" value="Winged-helix transcriptional response regulator KdpE"/>
    <property type="match status" value="1"/>
</dbReference>
<dbReference type="InterPro" id="IPR001789">
    <property type="entry name" value="Sig_transdc_resp-reg_receiver"/>
</dbReference>
<evidence type="ECO:0000256" key="1">
    <source>
        <dbReference type="ARBA" id="ARBA00004496"/>
    </source>
</evidence>
<dbReference type="PROSITE" id="PS51755">
    <property type="entry name" value="OMPR_PHOB"/>
    <property type="match status" value="1"/>
</dbReference>
<keyword evidence="4" id="KW-0902">Two-component regulatory system</keyword>
<dbReference type="GO" id="GO:0000987">
    <property type="term" value="F:cis-regulatory region sequence-specific DNA binding"/>
    <property type="evidence" value="ECO:0007669"/>
    <property type="project" value="UniProtKB-ARBA"/>
</dbReference>
<keyword evidence="5" id="KW-0805">Transcription regulation</keyword>
<keyword evidence="7" id="KW-0804">Transcription</keyword>
<dbReference type="Pfam" id="PF00072">
    <property type="entry name" value="Response_reg"/>
    <property type="match status" value="1"/>
</dbReference>
<dbReference type="Proteomes" id="UP000811899">
    <property type="component" value="Unassembled WGS sequence"/>
</dbReference>